<proteinExistence type="predicted"/>
<sequence length="397" mass="41011">MSRQSRAIALVAALQFVYLVDFMMVLPLGPDLAREHGFAVDRLGWLAAAYTLASALSSLIAFRLLDRFDRKPALLLTFGLLALATFATTFCHGLPALMVARALTGAFGGPAVAIGMAIVIDMTAPEQRGKAMAKVMLGFSLAAIAGVPLGLELARMGGWQAPFYMVAALAALVLAAMAVLLPALEGHLNAREKVSARVCARNLLARPTVRLAMLLQGASAFSAFLVIPHFSAYFLLNLGFPRAQLGMLYFAGGVVALLTVQLLGRLADRAGPVLAAALASAAFCAGLAPFFGLGAALPILFFVLFMAGNAGRNVTMAATVSQVPSPHERAGFMSLQSLVQDVAIGAAALVTSWQLGEAADGRLTGMAPVAALAAVIAVGVAGGLARLAGARRAVALE</sequence>
<dbReference type="PROSITE" id="PS50850">
    <property type="entry name" value="MFS"/>
    <property type="match status" value="1"/>
</dbReference>
<feature type="transmembrane region" description="Helical" evidence="6">
    <location>
        <begin position="369"/>
        <end position="389"/>
    </location>
</feature>
<feature type="transmembrane region" description="Helical" evidence="6">
    <location>
        <begin position="102"/>
        <end position="120"/>
    </location>
</feature>
<evidence type="ECO:0000256" key="5">
    <source>
        <dbReference type="ARBA" id="ARBA00023136"/>
    </source>
</evidence>
<comment type="caution">
    <text evidence="8">The sequence shown here is derived from an EMBL/GenBank/DDBJ whole genome shotgun (WGS) entry which is preliminary data.</text>
</comment>
<feature type="transmembrane region" description="Helical" evidence="6">
    <location>
        <begin position="43"/>
        <end position="62"/>
    </location>
</feature>
<dbReference type="RefSeq" id="WP_167238781.1">
    <property type="nucleotide sequence ID" value="NZ_WHJF01000062.1"/>
</dbReference>
<name>A0ABX0MZR6_9BURK</name>
<comment type="subcellular location">
    <subcellularLocation>
        <location evidence="1">Cell membrane</location>
        <topology evidence="1">Multi-pass membrane protein</topology>
    </subcellularLocation>
</comment>
<keyword evidence="9" id="KW-1185">Reference proteome</keyword>
<feature type="domain" description="Major facilitator superfamily (MFS) profile" evidence="7">
    <location>
        <begin position="7"/>
        <end position="391"/>
    </location>
</feature>
<dbReference type="PANTHER" id="PTHR43124">
    <property type="entry name" value="PURINE EFFLUX PUMP PBUE"/>
    <property type="match status" value="1"/>
</dbReference>
<keyword evidence="2" id="KW-1003">Cell membrane</keyword>
<feature type="transmembrane region" description="Helical" evidence="6">
    <location>
        <begin position="74"/>
        <end position="96"/>
    </location>
</feature>
<dbReference type="Gene3D" id="1.20.1250.20">
    <property type="entry name" value="MFS general substrate transporter like domains"/>
    <property type="match status" value="1"/>
</dbReference>
<feature type="transmembrane region" description="Helical" evidence="6">
    <location>
        <begin position="163"/>
        <end position="184"/>
    </location>
</feature>
<keyword evidence="5 6" id="KW-0472">Membrane</keyword>
<evidence type="ECO:0000259" key="7">
    <source>
        <dbReference type="PROSITE" id="PS50850"/>
    </source>
</evidence>
<reference evidence="8 9" key="1">
    <citation type="submission" date="2019-10" db="EMBL/GenBank/DDBJ databases">
        <title>Taxonomy of Antarctic Massilia spp.: description of Massilia rubra sp. nov., Massilia aquatica sp. nov., Massilia mucilaginosa sp. nov., Massilia frigida sp. nov. isolated from streams, lakes and regoliths.</title>
        <authorList>
            <person name="Holochova P."/>
            <person name="Sedlacek I."/>
            <person name="Kralova S."/>
            <person name="Maslanova I."/>
            <person name="Busse H.-J."/>
            <person name="Stankova E."/>
            <person name="Vrbovska V."/>
            <person name="Kovarovic V."/>
            <person name="Bartak M."/>
            <person name="Svec P."/>
            <person name="Pantucek R."/>
        </authorList>
    </citation>
    <scope>NUCLEOTIDE SEQUENCE [LARGE SCALE GENOMIC DNA]</scope>
    <source>
        <strain evidence="8 9">CCM 8694</strain>
    </source>
</reference>
<dbReference type="EMBL" id="WHJF01000062">
    <property type="protein sequence ID" value="NHZ64759.1"/>
    <property type="molecule type" value="Genomic_DNA"/>
</dbReference>
<keyword evidence="3 6" id="KW-0812">Transmembrane</keyword>
<protein>
    <submittedName>
        <fullName evidence="8">MFS transporter</fullName>
    </submittedName>
</protein>
<feature type="transmembrane region" description="Helical" evidence="6">
    <location>
        <begin position="247"/>
        <end position="266"/>
    </location>
</feature>
<gene>
    <name evidence="8" type="ORF">F1735_21070</name>
</gene>
<dbReference type="InterPro" id="IPR020846">
    <property type="entry name" value="MFS_dom"/>
</dbReference>
<dbReference type="SUPFAM" id="SSF103473">
    <property type="entry name" value="MFS general substrate transporter"/>
    <property type="match status" value="1"/>
</dbReference>
<evidence type="ECO:0000313" key="8">
    <source>
        <dbReference type="EMBL" id="NHZ64759.1"/>
    </source>
</evidence>
<accession>A0ABX0MZR6</accession>
<dbReference type="PANTHER" id="PTHR43124:SF3">
    <property type="entry name" value="CHLORAMPHENICOL EFFLUX PUMP RV0191"/>
    <property type="match status" value="1"/>
</dbReference>
<dbReference type="Pfam" id="PF07690">
    <property type="entry name" value="MFS_1"/>
    <property type="match status" value="1"/>
</dbReference>
<feature type="transmembrane region" description="Helical" evidence="6">
    <location>
        <begin position="211"/>
        <end position="235"/>
    </location>
</feature>
<dbReference type="Proteomes" id="UP000610594">
    <property type="component" value="Unassembled WGS sequence"/>
</dbReference>
<evidence type="ECO:0000256" key="2">
    <source>
        <dbReference type="ARBA" id="ARBA00022475"/>
    </source>
</evidence>
<dbReference type="InterPro" id="IPR036259">
    <property type="entry name" value="MFS_trans_sf"/>
</dbReference>
<evidence type="ECO:0000313" key="9">
    <source>
        <dbReference type="Proteomes" id="UP000610594"/>
    </source>
</evidence>
<evidence type="ECO:0000256" key="1">
    <source>
        <dbReference type="ARBA" id="ARBA00004651"/>
    </source>
</evidence>
<dbReference type="InterPro" id="IPR011701">
    <property type="entry name" value="MFS"/>
</dbReference>
<evidence type="ECO:0000256" key="6">
    <source>
        <dbReference type="SAM" id="Phobius"/>
    </source>
</evidence>
<organism evidence="8 9">
    <name type="scientific">Massilia genomosp. 1</name>
    <dbReference type="NCBI Taxonomy" id="2609280"/>
    <lineage>
        <taxon>Bacteria</taxon>
        <taxon>Pseudomonadati</taxon>
        <taxon>Pseudomonadota</taxon>
        <taxon>Betaproteobacteria</taxon>
        <taxon>Burkholderiales</taxon>
        <taxon>Oxalobacteraceae</taxon>
        <taxon>Telluria group</taxon>
        <taxon>Massilia</taxon>
    </lineage>
</organism>
<feature type="transmembrane region" description="Helical" evidence="6">
    <location>
        <begin position="132"/>
        <end position="151"/>
    </location>
</feature>
<dbReference type="InterPro" id="IPR050189">
    <property type="entry name" value="MFS_Efflux_Transporters"/>
</dbReference>
<evidence type="ECO:0000256" key="3">
    <source>
        <dbReference type="ARBA" id="ARBA00022692"/>
    </source>
</evidence>
<feature type="transmembrane region" description="Helical" evidence="6">
    <location>
        <begin position="273"/>
        <end position="306"/>
    </location>
</feature>
<evidence type="ECO:0000256" key="4">
    <source>
        <dbReference type="ARBA" id="ARBA00022989"/>
    </source>
</evidence>
<keyword evidence="4 6" id="KW-1133">Transmembrane helix</keyword>